<evidence type="ECO:0008006" key="4">
    <source>
        <dbReference type="Google" id="ProtNLM"/>
    </source>
</evidence>
<feature type="region of interest" description="Disordered" evidence="1">
    <location>
        <begin position="287"/>
        <end position="331"/>
    </location>
</feature>
<name>A0A1M5U469_9FIRM</name>
<keyword evidence="3" id="KW-1185">Reference proteome</keyword>
<dbReference type="OrthoDB" id="9769293at2"/>
<dbReference type="SUPFAM" id="SSF110849">
    <property type="entry name" value="ParB/Sulfiredoxin"/>
    <property type="match status" value="1"/>
</dbReference>
<proteinExistence type="predicted"/>
<feature type="compositionally biased region" description="Basic and acidic residues" evidence="1">
    <location>
        <begin position="287"/>
        <end position="312"/>
    </location>
</feature>
<protein>
    <recommendedName>
        <fullName evidence="4">ParB/Sulfiredoxin domain-containing protein</fullName>
    </recommendedName>
</protein>
<reference evidence="2 3" key="1">
    <citation type="submission" date="2016-11" db="EMBL/GenBank/DDBJ databases">
        <authorList>
            <person name="Jaros S."/>
            <person name="Januszkiewicz K."/>
            <person name="Wedrychowicz H."/>
        </authorList>
    </citation>
    <scope>NUCLEOTIDE SEQUENCE [LARGE SCALE GENOMIC DNA]</scope>
    <source>
        <strain evidence="2 3">DSM 13106</strain>
    </source>
</reference>
<dbReference type="InterPro" id="IPR036086">
    <property type="entry name" value="ParB/Sulfiredoxin_sf"/>
</dbReference>
<accession>A0A1M5U469</accession>
<gene>
    <name evidence="2" type="ORF">SAMN02745180_00524</name>
</gene>
<dbReference type="STRING" id="1123281.SAMN02745180_00524"/>
<dbReference type="EMBL" id="FQXR01000003">
    <property type="protein sequence ID" value="SHH57895.1"/>
    <property type="molecule type" value="Genomic_DNA"/>
</dbReference>
<organism evidence="2 3">
    <name type="scientific">Sporanaerobacter acetigenes DSM 13106</name>
    <dbReference type="NCBI Taxonomy" id="1123281"/>
    <lineage>
        <taxon>Bacteria</taxon>
        <taxon>Bacillati</taxon>
        <taxon>Bacillota</taxon>
        <taxon>Tissierellia</taxon>
        <taxon>Tissierellales</taxon>
        <taxon>Sporanaerobacteraceae</taxon>
        <taxon>Sporanaerobacter</taxon>
    </lineage>
</organism>
<evidence type="ECO:0000313" key="3">
    <source>
        <dbReference type="Proteomes" id="UP000184389"/>
    </source>
</evidence>
<sequence>MNNENYTRKQININDILLDTENPRFEKVNNQEEALEIMIREYEEKIYNLAKHITENGMNPTELSAVIKSDNKYIILDGNRRLTALRILNNPDLLNQDFEKLKSKIMKLDRANIPDTINAIEFESEEEANLWIKLKHTGENDGLGTVEWTALQQSRFDDDKYPLSIQLLKYMESADLIDESISKNIINLKITNLERLLTDPDVRNILSITRSKNELHFPIPNGKIKNILNSLLMELLSEDFTVNKIRNKPDRINFMNSFKEKYNLTEDDIKDLKDCEVTTVKEYENLKEKTDDKASPKEAPKESTKDNKKDTIANKTIPKPKPPEMPSTKDRYTLIPKDFNLTINNSKINDIYKELKEISVDDYPNVIGASFRVFLELSIDYYIEENKDEIDIIANDKLKNKLEKVKTHLNNKLKLDSNQLKDINRAIGSNDNIVSIDILHGYIHSTVAQASADGLKTTWNNYERFFELLYEVLNDLPLAKA</sequence>
<evidence type="ECO:0000313" key="2">
    <source>
        <dbReference type="EMBL" id="SHH57895.1"/>
    </source>
</evidence>
<dbReference type="Proteomes" id="UP000184389">
    <property type="component" value="Unassembled WGS sequence"/>
</dbReference>
<dbReference type="Gene3D" id="3.90.1530.10">
    <property type="entry name" value="Conserved hypothetical protein from pyrococcus furiosus pfu- 392566-001, ParB domain"/>
    <property type="match status" value="1"/>
</dbReference>
<evidence type="ECO:0000256" key="1">
    <source>
        <dbReference type="SAM" id="MobiDB-lite"/>
    </source>
</evidence>
<dbReference type="AlphaFoldDB" id="A0A1M5U469"/>
<dbReference type="RefSeq" id="WP_072743114.1">
    <property type="nucleotide sequence ID" value="NZ_FQXR01000003.1"/>
</dbReference>